<evidence type="ECO:0000313" key="3">
    <source>
        <dbReference type="Proteomes" id="UP000253782"/>
    </source>
</evidence>
<sequence length="68" mass="7362">MTTLLLCRLTRRIAIALSLVVACASLAGCETYNCSQCHNFASAHMKLVYRNVNSVGHVRIVPTLSGVL</sequence>
<proteinExistence type="predicted"/>
<dbReference type="AlphaFoldDB" id="A0A369USW3"/>
<keyword evidence="3" id="KW-1185">Reference proteome</keyword>
<dbReference type="RefSeq" id="WP_114843960.1">
    <property type="nucleotide sequence ID" value="NZ_JBHSPE010000001.1"/>
</dbReference>
<feature type="signal peptide" evidence="1">
    <location>
        <begin position="1"/>
        <end position="27"/>
    </location>
</feature>
<gene>
    <name evidence="2" type="ORF">DVJ77_03040</name>
</gene>
<feature type="chain" id="PRO_5016942866" evidence="1">
    <location>
        <begin position="28"/>
        <end position="68"/>
    </location>
</feature>
<dbReference type="Proteomes" id="UP000253782">
    <property type="component" value="Unassembled WGS sequence"/>
</dbReference>
<organism evidence="2 3">
    <name type="scientific">Dyella tabacisoli</name>
    <dbReference type="NCBI Taxonomy" id="2282381"/>
    <lineage>
        <taxon>Bacteria</taxon>
        <taxon>Pseudomonadati</taxon>
        <taxon>Pseudomonadota</taxon>
        <taxon>Gammaproteobacteria</taxon>
        <taxon>Lysobacterales</taxon>
        <taxon>Rhodanobacteraceae</taxon>
        <taxon>Dyella</taxon>
    </lineage>
</organism>
<name>A0A369USW3_9GAMM</name>
<evidence type="ECO:0000313" key="2">
    <source>
        <dbReference type="EMBL" id="RDD83567.1"/>
    </source>
</evidence>
<dbReference type="EMBL" id="QQAH01000001">
    <property type="protein sequence ID" value="RDD83567.1"/>
    <property type="molecule type" value="Genomic_DNA"/>
</dbReference>
<keyword evidence="1" id="KW-0732">Signal</keyword>
<protein>
    <submittedName>
        <fullName evidence="2">Uncharacterized protein</fullName>
    </submittedName>
</protein>
<comment type="caution">
    <text evidence="2">The sequence shown here is derived from an EMBL/GenBank/DDBJ whole genome shotgun (WGS) entry which is preliminary data.</text>
</comment>
<reference evidence="2 3" key="1">
    <citation type="submission" date="2018-07" db="EMBL/GenBank/DDBJ databases">
        <title>Dyella tabacisoli L4-6T, whole genome shotgun sequence.</title>
        <authorList>
            <person name="Zhou X.-K."/>
            <person name="Li W.-J."/>
            <person name="Duan Y.-Q."/>
        </authorList>
    </citation>
    <scope>NUCLEOTIDE SEQUENCE [LARGE SCALE GENOMIC DNA]</scope>
    <source>
        <strain evidence="2 3">L4-6</strain>
    </source>
</reference>
<evidence type="ECO:0000256" key="1">
    <source>
        <dbReference type="SAM" id="SignalP"/>
    </source>
</evidence>
<accession>A0A369USW3</accession>